<keyword evidence="2 5" id="KW-0328">Glycosyltransferase</keyword>
<evidence type="ECO:0000256" key="2">
    <source>
        <dbReference type="ARBA" id="ARBA00022676"/>
    </source>
</evidence>
<comment type="caution">
    <text evidence="5">The sequence shown here is derived from an EMBL/GenBank/DDBJ whole genome shotgun (WGS) entry which is preliminary data.</text>
</comment>
<reference evidence="6" key="1">
    <citation type="submission" date="2023-07" db="EMBL/GenBank/DDBJ databases">
        <title>Marinomonas vulgaris A79, complete genome.</title>
        <authorList>
            <person name="Ying J.-J."/>
        </authorList>
    </citation>
    <scope>NUCLEOTIDE SEQUENCE [LARGE SCALE GENOMIC DNA]</scope>
    <source>
        <strain evidence="6">A79</strain>
    </source>
</reference>
<dbReference type="GO" id="GO:0016757">
    <property type="term" value="F:glycosyltransferase activity"/>
    <property type="evidence" value="ECO:0007669"/>
    <property type="project" value="UniProtKB-KW"/>
</dbReference>
<dbReference type="EMBL" id="JAGSSV010000011">
    <property type="protein sequence ID" value="MBR7889330.1"/>
    <property type="molecule type" value="Genomic_DNA"/>
</dbReference>
<dbReference type="Proteomes" id="UP000679722">
    <property type="component" value="Unassembled WGS sequence"/>
</dbReference>
<evidence type="ECO:0000313" key="6">
    <source>
        <dbReference type="Proteomes" id="UP000679722"/>
    </source>
</evidence>
<evidence type="ECO:0000256" key="1">
    <source>
        <dbReference type="ARBA" id="ARBA00006739"/>
    </source>
</evidence>
<gene>
    <name evidence="5" type="ORF">J9B83_10285</name>
</gene>
<keyword evidence="3 5" id="KW-0808">Transferase</keyword>
<organism evidence="5 6">
    <name type="scientific">Marinomonas vulgaris</name>
    <dbReference type="NCBI Taxonomy" id="2823372"/>
    <lineage>
        <taxon>Bacteria</taxon>
        <taxon>Pseudomonadati</taxon>
        <taxon>Pseudomonadota</taxon>
        <taxon>Gammaproteobacteria</taxon>
        <taxon>Oceanospirillales</taxon>
        <taxon>Oceanospirillaceae</taxon>
        <taxon>Marinomonas</taxon>
    </lineage>
</organism>
<dbReference type="EC" id="2.4.-.-" evidence="5"/>
<evidence type="ECO:0000313" key="5">
    <source>
        <dbReference type="EMBL" id="MBR7889330.1"/>
    </source>
</evidence>
<proteinExistence type="inferred from homology"/>
<name>A0ABS5HCF5_9GAMM</name>
<dbReference type="InterPro" id="IPR001173">
    <property type="entry name" value="Glyco_trans_2-like"/>
</dbReference>
<dbReference type="Pfam" id="PF00535">
    <property type="entry name" value="Glycos_transf_2"/>
    <property type="match status" value="1"/>
</dbReference>
<sequence length="269" mass="30785">MDFCVLISVYANDKAPFLDRALISIWDDQLLKPSQIVLVQDGPLNQELNEVINSWFSRLGNNILTLVSLKENVGLACALNEGLKYCQYNLVARMDADDIAIPHRFDTQVKFMLDNPEVSASSGVIEEFDDTNAVLSTRVLPLIHEDIVVFAKKRSPLSHPAAIFRKSVVETVGGYPLFRNAQDYALWSLLIVRGYKLANLPITLVKMRSGSEMMRRRGFKFLKREIELIRFQRHIGFLTFYELVSALVARSVLRLSPMFIKRLLYRFAR</sequence>
<accession>A0ABS5HCF5</accession>
<dbReference type="InterPro" id="IPR029044">
    <property type="entry name" value="Nucleotide-diphossugar_trans"/>
</dbReference>
<protein>
    <submittedName>
        <fullName evidence="5">Glycosyltransferase</fullName>
        <ecNumber evidence="5">2.4.-.-</ecNumber>
    </submittedName>
</protein>
<evidence type="ECO:0000259" key="4">
    <source>
        <dbReference type="Pfam" id="PF00535"/>
    </source>
</evidence>
<dbReference type="Gene3D" id="3.90.550.10">
    <property type="entry name" value="Spore Coat Polysaccharide Biosynthesis Protein SpsA, Chain A"/>
    <property type="match status" value="1"/>
</dbReference>
<dbReference type="InterPro" id="IPR050834">
    <property type="entry name" value="Glycosyltransf_2"/>
</dbReference>
<dbReference type="RefSeq" id="WP_211536672.1">
    <property type="nucleotide sequence ID" value="NZ_JAGSSV010000011.1"/>
</dbReference>
<evidence type="ECO:0000256" key="3">
    <source>
        <dbReference type="ARBA" id="ARBA00022679"/>
    </source>
</evidence>
<dbReference type="SUPFAM" id="SSF53448">
    <property type="entry name" value="Nucleotide-diphospho-sugar transferases"/>
    <property type="match status" value="1"/>
</dbReference>
<comment type="similarity">
    <text evidence="1">Belongs to the glycosyltransferase 2 family.</text>
</comment>
<keyword evidence="6" id="KW-1185">Reference proteome</keyword>
<feature type="domain" description="Glycosyltransferase 2-like" evidence="4">
    <location>
        <begin position="5"/>
        <end position="172"/>
    </location>
</feature>
<dbReference type="PANTHER" id="PTHR43685:SF5">
    <property type="entry name" value="GLYCOSYLTRANSFERASE EPSE-RELATED"/>
    <property type="match status" value="1"/>
</dbReference>
<dbReference type="PANTHER" id="PTHR43685">
    <property type="entry name" value="GLYCOSYLTRANSFERASE"/>
    <property type="match status" value="1"/>
</dbReference>